<protein>
    <submittedName>
        <fullName evidence="2">Uncharacterized protein</fullName>
    </submittedName>
</protein>
<dbReference type="InterPro" id="IPR056894">
    <property type="entry name" value="AtTam38"/>
</dbReference>
<name>A0A834ZZ50_TETSI</name>
<evidence type="ECO:0000313" key="2">
    <source>
        <dbReference type="EMBL" id="KAF8411232.1"/>
    </source>
</evidence>
<dbReference type="OrthoDB" id="1930779at2759"/>
<feature type="transmembrane region" description="Helical" evidence="1">
    <location>
        <begin position="229"/>
        <end position="262"/>
    </location>
</feature>
<keyword evidence="1" id="KW-1133">Transmembrane helix</keyword>
<feature type="transmembrane region" description="Helical" evidence="1">
    <location>
        <begin position="117"/>
        <end position="134"/>
    </location>
</feature>
<feature type="transmembrane region" description="Helical" evidence="1">
    <location>
        <begin position="274"/>
        <end position="306"/>
    </location>
</feature>
<dbReference type="Proteomes" id="UP000655225">
    <property type="component" value="Unassembled WGS sequence"/>
</dbReference>
<dbReference type="OMA" id="MPSRFRY"/>
<feature type="transmembrane region" description="Helical" evidence="1">
    <location>
        <begin position="146"/>
        <end position="169"/>
    </location>
</feature>
<keyword evidence="1" id="KW-0472">Membrane</keyword>
<proteinExistence type="predicted"/>
<dbReference type="EMBL" id="JABCRI010000002">
    <property type="protein sequence ID" value="KAF8411232.1"/>
    <property type="molecule type" value="Genomic_DNA"/>
</dbReference>
<organism evidence="2 3">
    <name type="scientific">Tetracentron sinense</name>
    <name type="common">Spur-leaf</name>
    <dbReference type="NCBI Taxonomy" id="13715"/>
    <lineage>
        <taxon>Eukaryota</taxon>
        <taxon>Viridiplantae</taxon>
        <taxon>Streptophyta</taxon>
        <taxon>Embryophyta</taxon>
        <taxon>Tracheophyta</taxon>
        <taxon>Spermatophyta</taxon>
        <taxon>Magnoliopsida</taxon>
        <taxon>Trochodendrales</taxon>
        <taxon>Trochodendraceae</taxon>
        <taxon>Tetracentron</taxon>
    </lineage>
</organism>
<sequence>MSIPILSSPNLPQKSPFVSLRNTSQIRFYARHCNHRPQFRSSPGRIQPLKSNSALDLLGFSAKPVWFSFGRKLGFITGAENGEGESKIAVDEAEEARGQSTMPSRFRYLTKEVPDRPVRWPWLIALAFSIYAWRTVLWELSNWKKALFGIANFVGYLLKLVLGIIFSFIGHPITSLIRCIETALYTIRSIYSGIVTSAPVPELTVIIMLTSTVLAMAETAVPNSVTNQTYLLAVSGIISFAAVMGSIPELLFWLLLVGLFCYSRFVKKRDEVSSVLPVAAALAAVGEPWVRVLVMALYLTLVISHHSKKLSKGNTEVEVAATSMRLPAPLLVAALVIGIHVGAKWLRYRHLTWMIK</sequence>
<reference evidence="2 3" key="1">
    <citation type="submission" date="2020-04" db="EMBL/GenBank/DDBJ databases">
        <title>Plant Genome Project.</title>
        <authorList>
            <person name="Zhang R.-G."/>
        </authorList>
    </citation>
    <scope>NUCLEOTIDE SEQUENCE [LARGE SCALE GENOMIC DNA]</scope>
    <source>
        <strain evidence="2">YNK0</strain>
        <tissue evidence="2">Leaf</tissue>
    </source>
</reference>
<keyword evidence="1" id="KW-0812">Transmembrane</keyword>
<dbReference type="Pfam" id="PF25114">
    <property type="entry name" value="AtTam38"/>
    <property type="match status" value="1"/>
</dbReference>
<comment type="caution">
    <text evidence="2">The sequence shown here is derived from an EMBL/GenBank/DDBJ whole genome shotgun (WGS) entry which is preliminary data.</text>
</comment>
<keyword evidence="3" id="KW-1185">Reference proteome</keyword>
<evidence type="ECO:0000256" key="1">
    <source>
        <dbReference type="SAM" id="Phobius"/>
    </source>
</evidence>
<dbReference type="AlphaFoldDB" id="A0A834ZZ50"/>
<feature type="transmembrane region" description="Helical" evidence="1">
    <location>
        <begin position="190"/>
        <end position="217"/>
    </location>
</feature>
<evidence type="ECO:0000313" key="3">
    <source>
        <dbReference type="Proteomes" id="UP000655225"/>
    </source>
</evidence>
<feature type="transmembrane region" description="Helical" evidence="1">
    <location>
        <begin position="326"/>
        <end position="346"/>
    </location>
</feature>
<accession>A0A834ZZ50</accession>
<gene>
    <name evidence="2" type="ORF">HHK36_003779</name>
</gene>